<dbReference type="Proteomes" id="UP001204144">
    <property type="component" value="Unassembled WGS sequence"/>
</dbReference>
<gene>
    <name evidence="1" type="ORF">EGI31_09620</name>
</gene>
<evidence type="ECO:0000313" key="1">
    <source>
        <dbReference type="EMBL" id="MCP9763215.1"/>
    </source>
</evidence>
<name>A0AAE3H556_9BACT</name>
<evidence type="ECO:0000313" key="2">
    <source>
        <dbReference type="Proteomes" id="UP001204144"/>
    </source>
</evidence>
<dbReference type="AlphaFoldDB" id="A0AAE3H556"/>
<protein>
    <submittedName>
        <fullName evidence="1">Uncharacterized protein</fullName>
    </submittedName>
</protein>
<reference evidence="1 2" key="1">
    <citation type="submission" date="2018-11" db="EMBL/GenBank/DDBJ databases">
        <title>Novel bacteria species description.</title>
        <authorList>
            <person name="Han J.-H."/>
        </authorList>
    </citation>
    <scope>NUCLEOTIDE SEQUENCE [LARGE SCALE GENOMIC DNA]</scope>
    <source>
        <strain evidence="1 2">KCTC23259</strain>
    </source>
</reference>
<dbReference type="PROSITE" id="PS51257">
    <property type="entry name" value="PROKAR_LIPOPROTEIN"/>
    <property type="match status" value="1"/>
</dbReference>
<organism evidence="1 2">
    <name type="scientific">Lacihabitans soyangensis</name>
    <dbReference type="NCBI Taxonomy" id="869394"/>
    <lineage>
        <taxon>Bacteria</taxon>
        <taxon>Pseudomonadati</taxon>
        <taxon>Bacteroidota</taxon>
        <taxon>Cytophagia</taxon>
        <taxon>Cytophagales</taxon>
        <taxon>Leadbetterellaceae</taxon>
        <taxon>Lacihabitans</taxon>
    </lineage>
</organism>
<dbReference type="EMBL" id="RJUF01000022">
    <property type="protein sequence ID" value="MCP9763215.1"/>
    <property type="molecule type" value="Genomic_DNA"/>
</dbReference>
<accession>A0AAE3H556</accession>
<sequence>MKKFSYGVLAITMLFTACKTLTSTTYIKPNDAFILGNNEHREFKVRLKNISNSNLEIWRTPLGGGQHSKVLVKPTETIQVKVEENTALRINNNSNEQATVELLVKGDTGLSMGYKK</sequence>
<keyword evidence="2" id="KW-1185">Reference proteome</keyword>
<proteinExistence type="predicted"/>
<comment type="caution">
    <text evidence="1">The sequence shown here is derived from an EMBL/GenBank/DDBJ whole genome shotgun (WGS) entry which is preliminary data.</text>
</comment>
<dbReference type="RefSeq" id="WP_255037000.1">
    <property type="nucleotide sequence ID" value="NZ_RJUF01000022.1"/>
</dbReference>